<feature type="compositionally biased region" description="Basic residues" evidence="1">
    <location>
        <begin position="69"/>
        <end position="80"/>
    </location>
</feature>
<protein>
    <submittedName>
        <fullName evidence="2">Uncharacterized protein</fullName>
    </submittedName>
</protein>
<evidence type="ECO:0000313" key="2">
    <source>
        <dbReference type="EMBL" id="GIY26302.1"/>
    </source>
</evidence>
<feature type="region of interest" description="Disordered" evidence="1">
    <location>
        <begin position="69"/>
        <end position="110"/>
    </location>
</feature>
<proteinExistence type="predicted"/>
<keyword evidence="3" id="KW-1185">Reference proteome</keyword>
<organism evidence="2 3">
    <name type="scientific">Caerostris extrusa</name>
    <name type="common">Bark spider</name>
    <name type="synonym">Caerostris bankana</name>
    <dbReference type="NCBI Taxonomy" id="172846"/>
    <lineage>
        <taxon>Eukaryota</taxon>
        <taxon>Metazoa</taxon>
        <taxon>Ecdysozoa</taxon>
        <taxon>Arthropoda</taxon>
        <taxon>Chelicerata</taxon>
        <taxon>Arachnida</taxon>
        <taxon>Araneae</taxon>
        <taxon>Araneomorphae</taxon>
        <taxon>Entelegynae</taxon>
        <taxon>Araneoidea</taxon>
        <taxon>Araneidae</taxon>
        <taxon>Caerostris</taxon>
    </lineage>
</organism>
<comment type="caution">
    <text evidence="2">The sequence shown here is derived from an EMBL/GenBank/DDBJ whole genome shotgun (WGS) entry which is preliminary data.</text>
</comment>
<evidence type="ECO:0000256" key="1">
    <source>
        <dbReference type="SAM" id="MobiDB-lite"/>
    </source>
</evidence>
<feature type="compositionally biased region" description="Polar residues" evidence="1">
    <location>
        <begin position="100"/>
        <end position="110"/>
    </location>
</feature>
<dbReference type="Proteomes" id="UP001054945">
    <property type="component" value="Unassembled WGS sequence"/>
</dbReference>
<evidence type="ECO:0000313" key="3">
    <source>
        <dbReference type="Proteomes" id="UP001054945"/>
    </source>
</evidence>
<sequence>MSPELFSWCLLHTVEEENDYNGIGNKALSYGVASVRSGTLQGLRCPFLSEGLSLGVRLGGQCNVARRLSHSARGGHKRPARASTDNRLTPPKGATVAVTLGNSVQQHRGE</sequence>
<dbReference type="AlphaFoldDB" id="A0AAV4RY41"/>
<gene>
    <name evidence="2" type="ORF">CEXT_700531</name>
</gene>
<dbReference type="EMBL" id="BPLR01008665">
    <property type="protein sequence ID" value="GIY26302.1"/>
    <property type="molecule type" value="Genomic_DNA"/>
</dbReference>
<reference evidence="2 3" key="1">
    <citation type="submission" date="2021-06" db="EMBL/GenBank/DDBJ databases">
        <title>Caerostris extrusa draft genome.</title>
        <authorList>
            <person name="Kono N."/>
            <person name="Arakawa K."/>
        </authorList>
    </citation>
    <scope>NUCLEOTIDE SEQUENCE [LARGE SCALE GENOMIC DNA]</scope>
</reference>
<name>A0AAV4RY41_CAEEX</name>
<accession>A0AAV4RY41</accession>